<keyword evidence="2" id="KW-1185">Reference proteome</keyword>
<organism evidence="1 2">
    <name type="scientific">Choiromyces venosus 120613-1</name>
    <dbReference type="NCBI Taxonomy" id="1336337"/>
    <lineage>
        <taxon>Eukaryota</taxon>
        <taxon>Fungi</taxon>
        <taxon>Dikarya</taxon>
        <taxon>Ascomycota</taxon>
        <taxon>Pezizomycotina</taxon>
        <taxon>Pezizomycetes</taxon>
        <taxon>Pezizales</taxon>
        <taxon>Tuberaceae</taxon>
        <taxon>Choiromyces</taxon>
    </lineage>
</organism>
<protein>
    <submittedName>
        <fullName evidence="1">Uncharacterized protein</fullName>
    </submittedName>
</protein>
<name>A0A3N4IZ49_9PEZI</name>
<accession>A0A3N4IZ49</accession>
<gene>
    <name evidence="1" type="ORF">L873DRAFT_1794845</name>
</gene>
<dbReference type="AlphaFoldDB" id="A0A3N4IZ49"/>
<dbReference type="Proteomes" id="UP000276215">
    <property type="component" value="Unassembled WGS sequence"/>
</dbReference>
<dbReference type="OrthoDB" id="5355583at2759"/>
<sequence length="226" mass="25604">MFILATKLAARSAGIYCFRPQAYSPCRAMGTALFRQKKLTTYRKYKTAYSNVTRDEAERRLGFPFEKFERQAIPVSRMLAEATPAIDGLRKDEIKETKENVYHNIIEFLEGEGYPTESTEDFNEANVNDLVLFIILPILMAFTRMMGRDLRLRREKEIISVDSETGGYQEFVVVDMIGVGNRKFVFVLEAKKSSVGEAMRQCLLAMKDIGENNGGGVVYGFVTTGE</sequence>
<reference evidence="1 2" key="1">
    <citation type="journal article" date="2018" name="Nat. Ecol. Evol.">
        <title>Pezizomycetes genomes reveal the molecular basis of ectomycorrhizal truffle lifestyle.</title>
        <authorList>
            <person name="Murat C."/>
            <person name="Payen T."/>
            <person name="Noel B."/>
            <person name="Kuo A."/>
            <person name="Morin E."/>
            <person name="Chen J."/>
            <person name="Kohler A."/>
            <person name="Krizsan K."/>
            <person name="Balestrini R."/>
            <person name="Da Silva C."/>
            <person name="Montanini B."/>
            <person name="Hainaut M."/>
            <person name="Levati E."/>
            <person name="Barry K.W."/>
            <person name="Belfiori B."/>
            <person name="Cichocki N."/>
            <person name="Clum A."/>
            <person name="Dockter R.B."/>
            <person name="Fauchery L."/>
            <person name="Guy J."/>
            <person name="Iotti M."/>
            <person name="Le Tacon F."/>
            <person name="Lindquist E.A."/>
            <person name="Lipzen A."/>
            <person name="Malagnac F."/>
            <person name="Mello A."/>
            <person name="Molinier V."/>
            <person name="Miyauchi S."/>
            <person name="Poulain J."/>
            <person name="Riccioni C."/>
            <person name="Rubini A."/>
            <person name="Sitrit Y."/>
            <person name="Splivallo R."/>
            <person name="Traeger S."/>
            <person name="Wang M."/>
            <person name="Zifcakova L."/>
            <person name="Wipf D."/>
            <person name="Zambonelli A."/>
            <person name="Paolocci F."/>
            <person name="Nowrousian M."/>
            <person name="Ottonello S."/>
            <person name="Baldrian P."/>
            <person name="Spatafora J.W."/>
            <person name="Henrissat B."/>
            <person name="Nagy L.G."/>
            <person name="Aury J.M."/>
            <person name="Wincker P."/>
            <person name="Grigoriev I.V."/>
            <person name="Bonfante P."/>
            <person name="Martin F.M."/>
        </authorList>
    </citation>
    <scope>NUCLEOTIDE SEQUENCE [LARGE SCALE GENOMIC DNA]</scope>
    <source>
        <strain evidence="1 2">120613-1</strain>
    </source>
</reference>
<proteinExistence type="predicted"/>
<evidence type="ECO:0000313" key="2">
    <source>
        <dbReference type="Proteomes" id="UP000276215"/>
    </source>
</evidence>
<evidence type="ECO:0000313" key="1">
    <source>
        <dbReference type="EMBL" id="RPA91443.1"/>
    </source>
</evidence>
<dbReference type="EMBL" id="ML120496">
    <property type="protein sequence ID" value="RPA91443.1"/>
    <property type="molecule type" value="Genomic_DNA"/>
</dbReference>